<dbReference type="InterPro" id="IPR029044">
    <property type="entry name" value="Nucleotide-diphossugar_trans"/>
</dbReference>
<feature type="non-terminal residue" evidence="1">
    <location>
        <position position="1"/>
    </location>
</feature>
<protein>
    <recommendedName>
        <fullName evidence="2">Glycosyltransferase 2-like domain-containing protein</fullName>
    </recommendedName>
</protein>
<reference evidence="1" key="1">
    <citation type="journal article" date="2014" name="Front. Microbiol.">
        <title>High frequency of phylogenetically diverse reductive dehalogenase-homologous genes in deep subseafloor sedimentary metagenomes.</title>
        <authorList>
            <person name="Kawai M."/>
            <person name="Futagami T."/>
            <person name="Toyoda A."/>
            <person name="Takaki Y."/>
            <person name="Nishi S."/>
            <person name="Hori S."/>
            <person name="Arai W."/>
            <person name="Tsubouchi T."/>
            <person name="Morono Y."/>
            <person name="Uchiyama I."/>
            <person name="Ito T."/>
            <person name="Fujiyama A."/>
            <person name="Inagaki F."/>
            <person name="Takami H."/>
        </authorList>
    </citation>
    <scope>NUCLEOTIDE SEQUENCE</scope>
    <source>
        <strain evidence="1">Expedition CK06-06</strain>
    </source>
</reference>
<feature type="non-terminal residue" evidence="1">
    <location>
        <position position="224"/>
    </location>
</feature>
<accession>X1JYX1</accession>
<comment type="caution">
    <text evidence="1">The sequence shown here is derived from an EMBL/GenBank/DDBJ whole genome shotgun (WGS) entry which is preliminary data.</text>
</comment>
<dbReference type="AlphaFoldDB" id="X1JYX1"/>
<organism evidence="1">
    <name type="scientific">marine sediment metagenome</name>
    <dbReference type="NCBI Taxonomy" id="412755"/>
    <lineage>
        <taxon>unclassified sequences</taxon>
        <taxon>metagenomes</taxon>
        <taxon>ecological metagenomes</taxon>
    </lineage>
</organism>
<gene>
    <name evidence="1" type="ORF">S03H2_63649</name>
</gene>
<dbReference type="EMBL" id="BARU01041261">
    <property type="protein sequence ID" value="GAH86570.1"/>
    <property type="molecule type" value="Genomic_DNA"/>
</dbReference>
<sequence length="224" mass="26012">PVFWDFVSRVDFVDKLIVKNYQWDTAVNIARYFFFKQDYDYYIYSTDDVIGYPDHLKMLIQDTEEHGFPIISGWCNSIAYLAALSINPIDEEILKNSLEKPFPGLTYENYNFLSVKDVATGAYGFPFVKVWFNGGPLMLFTRDALRELPWRGWRNCRDKYCITPDAKKRGRPVMADITFAIDCVEKGIPLMTDLRVFLYHIFSTSGNLRVGRDNPKMSFIAAKT</sequence>
<name>X1JYX1_9ZZZZ</name>
<evidence type="ECO:0008006" key="2">
    <source>
        <dbReference type="Google" id="ProtNLM"/>
    </source>
</evidence>
<dbReference type="SUPFAM" id="SSF53448">
    <property type="entry name" value="Nucleotide-diphospho-sugar transferases"/>
    <property type="match status" value="1"/>
</dbReference>
<proteinExistence type="predicted"/>
<evidence type="ECO:0000313" key="1">
    <source>
        <dbReference type="EMBL" id="GAH86570.1"/>
    </source>
</evidence>